<protein>
    <recommendedName>
        <fullName evidence="4">Protein G12</fullName>
    </recommendedName>
</protein>
<name>A0A653D1U8_CALMS</name>
<feature type="chain" id="PRO_5025014395" description="Protein G12" evidence="1">
    <location>
        <begin position="19"/>
        <end position="213"/>
    </location>
</feature>
<proteinExistence type="predicted"/>
<reference evidence="2 3" key="1">
    <citation type="submission" date="2019-01" db="EMBL/GenBank/DDBJ databases">
        <authorList>
            <person name="Sayadi A."/>
        </authorList>
    </citation>
    <scope>NUCLEOTIDE SEQUENCE [LARGE SCALE GENOMIC DNA]</scope>
</reference>
<evidence type="ECO:0000256" key="1">
    <source>
        <dbReference type="SAM" id="SignalP"/>
    </source>
</evidence>
<gene>
    <name evidence="2" type="ORF">CALMAC_LOCUS13688</name>
</gene>
<keyword evidence="1" id="KW-0732">Signal</keyword>
<dbReference type="InterPro" id="IPR010629">
    <property type="entry name" value="Ins_allergen"/>
</dbReference>
<dbReference type="OrthoDB" id="7882129at2759"/>
<dbReference type="Pfam" id="PF06757">
    <property type="entry name" value="Ins_allergen_rp"/>
    <property type="match status" value="1"/>
</dbReference>
<dbReference type="PANTHER" id="PTHR21163:SF1">
    <property type="entry name" value="PROTEIN G12"/>
    <property type="match status" value="1"/>
</dbReference>
<keyword evidence="3" id="KW-1185">Reference proteome</keyword>
<accession>A0A653D1U8</accession>
<evidence type="ECO:0008006" key="4">
    <source>
        <dbReference type="Google" id="ProtNLM"/>
    </source>
</evidence>
<evidence type="ECO:0000313" key="3">
    <source>
        <dbReference type="Proteomes" id="UP000410492"/>
    </source>
</evidence>
<dbReference type="Proteomes" id="UP000410492">
    <property type="component" value="Unassembled WGS sequence"/>
</dbReference>
<dbReference type="EMBL" id="CAACVG010009751">
    <property type="protein sequence ID" value="VEN54119.1"/>
    <property type="molecule type" value="Genomic_DNA"/>
</dbReference>
<organism evidence="2 3">
    <name type="scientific">Callosobruchus maculatus</name>
    <name type="common">Southern cowpea weevil</name>
    <name type="synonym">Pulse bruchid</name>
    <dbReference type="NCBI Taxonomy" id="64391"/>
    <lineage>
        <taxon>Eukaryota</taxon>
        <taxon>Metazoa</taxon>
        <taxon>Ecdysozoa</taxon>
        <taxon>Arthropoda</taxon>
        <taxon>Hexapoda</taxon>
        <taxon>Insecta</taxon>
        <taxon>Pterygota</taxon>
        <taxon>Neoptera</taxon>
        <taxon>Endopterygota</taxon>
        <taxon>Coleoptera</taxon>
        <taxon>Polyphaga</taxon>
        <taxon>Cucujiformia</taxon>
        <taxon>Chrysomeloidea</taxon>
        <taxon>Chrysomelidae</taxon>
        <taxon>Bruchinae</taxon>
        <taxon>Bruchini</taxon>
        <taxon>Callosobruchus</taxon>
    </lineage>
</organism>
<dbReference type="AlphaFoldDB" id="A0A653D1U8"/>
<sequence>MKVSLTLFATLLVYVVFGLEPETTVVPLDKDQVKEELNEIISLIPRDNITEIANSHLAHDEGFRAAIYYMQQPEWRAMVDSIRANPKWIAFKEMVSKFGLDIDQLIKCTKTFIENANVGDVDPKANRSLAAFVKDVEGVIPIGQMLVTFGKNKNLQNMLQHIQTDESKAVVVDALNIPEVKKYVQELSDMELNVKEVLTFVFAALGWGNFESA</sequence>
<dbReference type="PANTHER" id="PTHR21163">
    <property type="entry name" value="PROTEIN G12"/>
    <property type="match status" value="1"/>
</dbReference>
<evidence type="ECO:0000313" key="2">
    <source>
        <dbReference type="EMBL" id="VEN54119.1"/>
    </source>
</evidence>
<feature type="signal peptide" evidence="1">
    <location>
        <begin position="1"/>
        <end position="18"/>
    </location>
</feature>